<comment type="subcellular location">
    <subcellularLocation>
        <location evidence="1">Endoplasmic reticulum membrane</location>
        <topology evidence="1">Single-pass membrane protein</topology>
    </subcellularLocation>
</comment>
<dbReference type="EMBL" id="JAAAIP010000394">
    <property type="protein sequence ID" value="KAG0318001.1"/>
    <property type="molecule type" value="Genomic_DNA"/>
</dbReference>
<dbReference type="CDD" id="cd02961">
    <property type="entry name" value="PDI_a_family"/>
    <property type="match status" value="1"/>
</dbReference>
<dbReference type="OrthoDB" id="427280at2759"/>
<sequence length="497" mass="54855">MLAPTWEKLAVNHQGWGPTKGFKFAEVNCLIEGDVCNDNGVTGYPSLQLFYDGAKVQDYKGSRSLEDLSEFVRTKADELSNKGDQNEGNSDINALGQVIVLDSKSYEGSLNNGQPWLVEYYAPWCGHCKALAPIYEELAKALKGKVNVAKVDCPANEAVCRSQKVRGYPTIKLHQHGQATEFSKQRTLESLSSFALGATAPSIKRITLGDLQEIKKSPDVAFIYVYDEYTSRDVSAVIEKQSQVFYEQVSIHSASDPVIARQLALSKLPALVVLKDERQYEFSGSLSDAHAVQSWIELVRTPLVPLITNSNSAVVLNAPGWVILGLFDPTKSSTAAARHALVEAAHAYKKQTSSHERLLINNRAVRFGMLDATKWSNYVKKVLNVELLNLPVIMAVNSQDEAYFPHGSDGRRVALDEEALLQYITDMETGALTEQSMLSYPEKVFRHISGNIWAVFGFVGNHPFASIMLGASLMYAVYRKLESSGPELRPESVAKAD</sequence>
<dbReference type="Pfam" id="PF00085">
    <property type="entry name" value="Thioredoxin"/>
    <property type="match status" value="2"/>
</dbReference>
<protein>
    <recommendedName>
        <fullName evidence="6">Thioredoxin domain-containing protein</fullName>
    </recommendedName>
</protein>
<reference evidence="7" key="1">
    <citation type="journal article" date="2020" name="Fungal Divers.">
        <title>Resolving the Mortierellaceae phylogeny through synthesis of multi-gene phylogenetics and phylogenomics.</title>
        <authorList>
            <person name="Vandepol N."/>
            <person name="Liber J."/>
            <person name="Desiro A."/>
            <person name="Na H."/>
            <person name="Kennedy M."/>
            <person name="Barry K."/>
            <person name="Grigoriev I.V."/>
            <person name="Miller A.N."/>
            <person name="O'Donnell K."/>
            <person name="Stajich J.E."/>
            <person name="Bonito G."/>
        </authorList>
    </citation>
    <scope>NUCLEOTIDE SEQUENCE</scope>
    <source>
        <strain evidence="7">REB-010B</strain>
    </source>
</reference>
<dbReference type="InterPro" id="IPR052250">
    <property type="entry name" value="PDI_TMX3"/>
</dbReference>
<dbReference type="Proteomes" id="UP000738325">
    <property type="component" value="Unassembled WGS sequence"/>
</dbReference>
<organism evidence="7 8">
    <name type="scientific">Dissophora globulifera</name>
    <dbReference type="NCBI Taxonomy" id="979702"/>
    <lineage>
        <taxon>Eukaryota</taxon>
        <taxon>Fungi</taxon>
        <taxon>Fungi incertae sedis</taxon>
        <taxon>Mucoromycota</taxon>
        <taxon>Mortierellomycotina</taxon>
        <taxon>Mortierellomycetes</taxon>
        <taxon>Mortierellales</taxon>
        <taxon>Mortierellaceae</taxon>
        <taxon>Dissophora</taxon>
    </lineage>
</organism>
<proteinExistence type="predicted"/>
<feature type="domain" description="Thioredoxin" evidence="6">
    <location>
        <begin position="70"/>
        <end position="216"/>
    </location>
</feature>
<dbReference type="GO" id="GO:0005789">
    <property type="term" value="C:endoplasmic reticulum membrane"/>
    <property type="evidence" value="ECO:0007669"/>
    <property type="project" value="UniProtKB-SubCell"/>
</dbReference>
<dbReference type="PANTHER" id="PTHR46426:SF1">
    <property type="entry name" value="PROTEIN DISULFIDE-ISOMERASE TMX3"/>
    <property type="match status" value="1"/>
</dbReference>
<comment type="function">
    <text evidence="5">Probable disulfide isomerase, which participates in the folding of proteins containing disulfide bonds. May act as a dithiol oxidase. Acts as a regulator of endoplasmic reticulum-mitochondria contact sites via its ability to regulate redox signals.</text>
</comment>
<accession>A0A9P6RIF2</accession>
<dbReference type="Gene3D" id="3.40.30.10">
    <property type="entry name" value="Glutaredoxin"/>
    <property type="match status" value="3"/>
</dbReference>
<evidence type="ECO:0000259" key="6">
    <source>
        <dbReference type="PROSITE" id="PS51352"/>
    </source>
</evidence>
<evidence type="ECO:0000313" key="7">
    <source>
        <dbReference type="EMBL" id="KAG0318001.1"/>
    </source>
</evidence>
<evidence type="ECO:0000256" key="5">
    <source>
        <dbReference type="ARBA" id="ARBA00045246"/>
    </source>
</evidence>
<keyword evidence="2" id="KW-0812">Transmembrane</keyword>
<dbReference type="PANTHER" id="PTHR46426">
    <property type="entry name" value="PROTEIN DISULFIDE-ISOMERASE TMX3"/>
    <property type="match status" value="1"/>
</dbReference>
<dbReference type="PRINTS" id="PR00421">
    <property type="entry name" value="THIOREDOXIN"/>
</dbReference>
<keyword evidence="3" id="KW-1133">Transmembrane helix</keyword>
<dbReference type="Pfam" id="PF13848">
    <property type="entry name" value="Thioredoxin_6"/>
    <property type="match status" value="1"/>
</dbReference>
<dbReference type="PROSITE" id="PS00194">
    <property type="entry name" value="THIOREDOXIN_1"/>
    <property type="match status" value="1"/>
</dbReference>
<keyword evidence="8" id="KW-1185">Reference proteome</keyword>
<name>A0A9P6RIF2_9FUNG</name>
<evidence type="ECO:0000256" key="4">
    <source>
        <dbReference type="ARBA" id="ARBA00023136"/>
    </source>
</evidence>
<dbReference type="InterPro" id="IPR013766">
    <property type="entry name" value="Thioredoxin_domain"/>
</dbReference>
<dbReference type="InterPro" id="IPR017937">
    <property type="entry name" value="Thioredoxin_CS"/>
</dbReference>
<evidence type="ECO:0000256" key="1">
    <source>
        <dbReference type="ARBA" id="ARBA00004389"/>
    </source>
</evidence>
<keyword evidence="4" id="KW-0472">Membrane</keyword>
<evidence type="ECO:0000256" key="2">
    <source>
        <dbReference type="ARBA" id="ARBA00022692"/>
    </source>
</evidence>
<comment type="caution">
    <text evidence="7">The sequence shown here is derived from an EMBL/GenBank/DDBJ whole genome shotgun (WGS) entry which is preliminary data.</text>
</comment>
<dbReference type="AlphaFoldDB" id="A0A9P6RIF2"/>
<dbReference type="SUPFAM" id="SSF52833">
    <property type="entry name" value="Thioredoxin-like"/>
    <property type="match status" value="3"/>
</dbReference>
<evidence type="ECO:0000256" key="3">
    <source>
        <dbReference type="ARBA" id="ARBA00022989"/>
    </source>
</evidence>
<dbReference type="InterPro" id="IPR036249">
    <property type="entry name" value="Thioredoxin-like_sf"/>
</dbReference>
<evidence type="ECO:0000313" key="8">
    <source>
        <dbReference type="Proteomes" id="UP000738325"/>
    </source>
</evidence>
<gene>
    <name evidence="7" type="ORF">BGZ99_005921</name>
</gene>
<dbReference type="PROSITE" id="PS51352">
    <property type="entry name" value="THIOREDOXIN_2"/>
    <property type="match status" value="1"/>
</dbReference>